<dbReference type="AlphaFoldDB" id="A0A383RI16"/>
<protein>
    <submittedName>
        <fullName evidence="1">Uncharacterized protein</fullName>
    </submittedName>
</protein>
<dbReference type="Proteomes" id="UP000304148">
    <property type="component" value="Chromosome"/>
</dbReference>
<evidence type="ECO:0000313" key="1">
    <source>
        <dbReference type="EMBL" id="SYX86668.1"/>
    </source>
</evidence>
<sequence>MLYINDCKEVSKKVKVIRPAAKPTSIKTGRLSKSVPGSLS</sequence>
<organism evidence="1 2">
    <name type="scientific">Paenibacillus alvei</name>
    <name type="common">Bacillus alvei</name>
    <dbReference type="NCBI Taxonomy" id="44250"/>
    <lineage>
        <taxon>Bacteria</taxon>
        <taxon>Bacillati</taxon>
        <taxon>Bacillota</taxon>
        <taxon>Bacilli</taxon>
        <taxon>Bacillales</taxon>
        <taxon>Paenibacillaceae</taxon>
        <taxon>Paenibacillus</taxon>
    </lineage>
</organism>
<proteinExistence type="predicted"/>
<gene>
    <name evidence="1" type="ORF">PBLR_15094</name>
</gene>
<reference evidence="2" key="1">
    <citation type="submission" date="2018-08" db="EMBL/GenBank/DDBJ databases">
        <authorList>
            <person name="Chevrot R."/>
        </authorList>
    </citation>
    <scope>NUCLEOTIDE SEQUENCE [LARGE SCALE GENOMIC DNA]</scope>
</reference>
<accession>A0A383RI16</accession>
<name>A0A383RI16_PAEAL</name>
<dbReference type="EMBL" id="LS992241">
    <property type="protein sequence ID" value="SYX86668.1"/>
    <property type="molecule type" value="Genomic_DNA"/>
</dbReference>
<evidence type="ECO:0000313" key="2">
    <source>
        <dbReference type="Proteomes" id="UP000304148"/>
    </source>
</evidence>